<dbReference type="GO" id="GO:0005886">
    <property type="term" value="C:plasma membrane"/>
    <property type="evidence" value="ECO:0007669"/>
    <property type="project" value="UniProtKB-SubCell"/>
</dbReference>
<sequence>MAQESMQDIKRRIKSVGNTKQITKAMELVSSAKLKKSRRRLEKTEPYFLTVLRSIQDILASSRGVSHPMLENREVKNKCYIIVTSDRGLCGGYNVNIIKKVEEQIDNKDQAKMITIGLKGKSHFKRRDYDVKGSFTGISEEPTFMDATQIANIALKLYKDGEVDEVNIAYTQFKSTISHEPTIMKLLPAEEIKENKSDVKNSLTEYEPSPEEVLDYLIPKYVKSVIYGAMIESSASEQGARRVAMESATENAEEIIDDLTLDYNRARQAAITQEIAEIVGGAEALK</sequence>
<dbReference type="InterPro" id="IPR035968">
    <property type="entry name" value="ATP_synth_F1_ATPase_gsu"/>
</dbReference>
<keyword evidence="10" id="KW-1003">Cell membrane</keyword>
<name>A0A942V1L0_9FIRM</name>
<dbReference type="Gene3D" id="3.40.1380.10">
    <property type="match status" value="1"/>
</dbReference>
<evidence type="ECO:0000313" key="11">
    <source>
        <dbReference type="EMBL" id="MBS4538322.1"/>
    </source>
</evidence>
<dbReference type="PANTHER" id="PTHR11693:SF22">
    <property type="entry name" value="ATP SYNTHASE SUBUNIT GAMMA, MITOCHONDRIAL"/>
    <property type="match status" value="1"/>
</dbReference>
<evidence type="ECO:0000256" key="3">
    <source>
        <dbReference type="ARBA" id="ARBA00007681"/>
    </source>
</evidence>
<evidence type="ECO:0000256" key="5">
    <source>
        <dbReference type="ARBA" id="ARBA00022781"/>
    </source>
</evidence>
<organism evidence="11 12">
    <name type="scientific">Anaeromonas frigoriresistens</name>
    <dbReference type="NCBI Taxonomy" id="2683708"/>
    <lineage>
        <taxon>Bacteria</taxon>
        <taxon>Bacillati</taxon>
        <taxon>Bacillota</taxon>
        <taxon>Tissierellia</taxon>
        <taxon>Tissierellales</taxon>
        <taxon>Thermohalobacteraceae</taxon>
        <taxon>Anaeromonas</taxon>
    </lineage>
</organism>
<dbReference type="PROSITE" id="PS00153">
    <property type="entry name" value="ATPASE_GAMMA"/>
    <property type="match status" value="1"/>
</dbReference>
<keyword evidence="4 10" id="KW-0813">Transport</keyword>
<dbReference type="AlphaFoldDB" id="A0A942V1L0"/>
<keyword evidence="8 10" id="KW-0139">CF(1)</keyword>
<evidence type="ECO:0000256" key="6">
    <source>
        <dbReference type="ARBA" id="ARBA00023065"/>
    </source>
</evidence>
<dbReference type="Proteomes" id="UP000724672">
    <property type="component" value="Unassembled WGS sequence"/>
</dbReference>
<keyword evidence="12" id="KW-1185">Reference proteome</keyword>
<dbReference type="Pfam" id="PF00231">
    <property type="entry name" value="ATP-synt"/>
    <property type="match status" value="1"/>
</dbReference>
<proteinExistence type="inferred from homology"/>
<dbReference type="GO" id="GO:0046933">
    <property type="term" value="F:proton-transporting ATP synthase activity, rotational mechanism"/>
    <property type="evidence" value="ECO:0007669"/>
    <property type="project" value="UniProtKB-UniRule"/>
</dbReference>
<comment type="caution">
    <text evidence="11">The sequence shown here is derived from an EMBL/GenBank/DDBJ whole genome shotgun (WGS) entry which is preliminary data.</text>
</comment>
<dbReference type="PANTHER" id="PTHR11693">
    <property type="entry name" value="ATP SYNTHASE GAMMA CHAIN"/>
    <property type="match status" value="1"/>
</dbReference>
<reference evidence="11" key="1">
    <citation type="submission" date="2019-12" db="EMBL/GenBank/DDBJ databases">
        <title>Clostridiaceae gen. nov. sp. nov., isolated from sediment in Xinjiang, China.</title>
        <authorList>
            <person name="Zhang R."/>
        </authorList>
    </citation>
    <scope>NUCLEOTIDE SEQUENCE</scope>
    <source>
        <strain evidence="11">D2Q-11</strain>
    </source>
</reference>
<dbReference type="HAMAP" id="MF_00815">
    <property type="entry name" value="ATP_synth_gamma_bact"/>
    <property type="match status" value="1"/>
</dbReference>
<evidence type="ECO:0000256" key="7">
    <source>
        <dbReference type="ARBA" id="ARBA00023136"/>
    </source>
</evidence>
<dbReference type="Gene3D" id="1.10.287.80">
    <property type="entry name" value="ATP synthase, gamma subunit, helix hairpin domain"/>
    <property type="match status" value="2"/>
</dbReference>
<comment type="subcellular location">
    <subcellularLocation>
        <location evidence="10">Cell membrane</location>
        <topology evidence="10">Peripheral membrane protein</topology>
    </subcellularLocation>
    <subcellularLocation>
        <location evidence="2">Membrane</location>
        <topology evidence="2">Peripheral membrane protein</topology>
    </subcellularLocation>
</comment>
<accession>A0A942V1L0</accession>
<dbReference type="InterPro" id="IPR023632">
    <property type="entry name" value="ATP_synth_F1_gsu_CS"/>
</dbReference>
<keyword evidence="5 10" id="KW-0375">Hydrogen ion transport</keyword>
<dbReference type="RefSeq" id="WP_203366248.1">
    <property type="nucleotide sequence ID" value="NZ_WSFT01000031.1"/>
</dbReference>
<dbReference type="GO" id="GO:0042777">
    <property type="term" value="P:proton motive force-driven plasma membrane ATP synthesis"/>
    <property type="evidence" value="ECO:0007669"/>
    <property type="project" value="UniProtKB-UniRule"/>
</dbReference>
<comment type="subunit">
    <text evidence="10">F-type ATPases have 2 components, CF(1) - the catalytic core - and CF(0) - the membrane proton channel. CF(1) has five subunits: alpha(3), beta(3), gamma(1), delta(1), epsilon(1). CF(0) has three main subunits: a, b and c.</text>
</comment>
<evidence type="ECO:0000313" key="12">
    <source>
        <dbReference type="Proteomes" id="UP000724672"/>
    </source>
</evidence>
<keyword evidence="6 10" id="KW-0406">Ion transport</keyword>
<dbReference type="PRINTS" id="PR00126">
    <property type="entry name" value="ATPASEGAMMA"/>
</dbReference>
<evidence type="ECO:0000256" key="4">
    <source>
        <dbReference type="ARBA" id="ARBA00022448"/>
    </source>
</evidence>
<keyword evidence="7 10" id="KW-0472">Membrane</keyword>
<comment type="similarity">
    <text evidence="3 10">Belongs to the ATPase gamma chain family.</text>
</comment>
<evidence type="ECO:0000256" key="8">
    <source>
        <dbReference type="ARBA" id="ARBA00023196"/>
    </source>
</evidence>
<dbReference type="SUPFAM" id="SSF52943">
    <property type="entry name" value="ATP synthase (F1-ATPase), gamma subunit"/>
    <property type="match status" value="1"/>
</dbReference>
<dbReference type="EMBL" id="WSFT01000031">
    <property type="protein sequence ID" value="MBS4538322.1"/>
    <property type="molecule type" value="Genomic_DNA"/>
</dbReference>
<evidence type="ECO:0000256" key="9">
    <source>
        <dbReference type="ARBA" id="ARBA00023310"/>
    </source>
</evidence>
<keyword evidence="9 10" id="KW-0066">ATP synthesis</keyword>
<dbReference type="CDD" id="cd12151">
    <property type="entry name" value="F1-ATPase_gamma"/>
    <property type="match status" value="1"/>
</dbReference>
<evidence type="ECO:0000256" key="1">
    <source>
        <dbReference type="ARBA" id="ARBA00003456"/>
    </source>
</evidence>
<gene>
    <name evidence="10 11" type="primary">atpG</name>
    <name evidence="11" type="ORF">GOQ27_07590</name>
</gene>
<dbReference type="InterPro" id="IPR000131">
    <property type="entry name" value="ATP_synth_F1_gsu"/>
</dbReference>
<evidence type="ECO:0000256" key="2">
    <source>
        <dbReference type="ARBA" id="ARBA00004170"/>
    </source>
</evidence>
<dbReference type="GO" id="GO:0005524">
    <property type="term" value="F:ATP binding"/>
    <property type="evidence" value="ECO:0007669"/>
    <property type="project" value="UniProtKB-UniRule"/>
</dbReference>
<dbReference type="NCBIfam" id="TIGR01146">
    <property type="entry name" value="ATPsyn_F1gamma"/>
    <property type="match status" value="1"/>
</dbReference>
<comment type="function">
    <text evidence="1 10">Produces ATP from ADP in the presence of a proton gradient across the membrane. The gamma chain is believed to be important in regulating ATPase activity and the flow of protons through the CF(0) complex.</text>
</comment>
<dbReference type="GO" id="GO:0045259">
    <property type="term" value="C:proton-transporting ATP synthase complex"/>
    <property type="evidence" value="ECO:0007669"/>
    <property type="project" value="UniProtKB-KW"/>
</dbReference>
<protein>
    <recommendedName>
        <fullName evidence="10">ATP synthase gamma chain</fullName>
    </recommendedName>
    <alternativeName>
        <fullName evidence="10">ATP synthase F1 sector gamma subunit</fullName>
    </alternativeName>
    <alternativeName>
        <fullName evidence="10">F-ATPase gamma subunit</fullName>
    </alternativeName>
</protein>
<evidence type="ECO:0000256" key="10">
    <source>
        <dbReference type="HAMAP-Rule" id="MF_00815"/>
    </source>
</evidence>